<feature type="domain" description="YvbJ-like NTF2-like" evidence="1">
    <location>
        <begin position="18"/>
        <end position="141"/>
    </location>
</feature>
<evidence type="ECO:0000313" key="3">
    <source>
        <dbReference type="Proteomes" id="UP000037558"/>
    </source>
</evidence>
<evidence type="ECO:0000259" key="1">
    <source>
        <dbReference type="Pfam" id="PF25155"/>
    </source>
</evidence>
<dbReference type="Pfam" id="PF25155">
    <property type="entry name" value="NTF2_YvbJ"/>
    <property type="match status" value="1"/>
</dbReference>
<name>A0A0M0KNL2_9BACI</name>
<proteinExistence type="predicted"/>
<dbReference type="EMBL" id="LILC01000035">
    <property type="protein sequence ID" value="KOO40400.1"/>
    <property type="molecule type" value="Genomic_DNA"/>
</dbReference>
<keyword evidence="3" id="KW-1185">Reference proteome</keyword>
<gene>
    <name evidence="2" type="ORF">AMD01_21205</name>
</gene>
<sequence length="179" mass="20901">MIDTNNVVEEDKKVQDNITKSVETFNSDLSVYETSEFDATKLTTVTDAVKKGVNQREKFDSIKMHIQEVQSQYLGSIINYDAFDVSNFNKEWKAELQALVNYNGSLRYKDVPESEDLSYTAIRTYKLKYDKGKKEWLIYEMDEKEADGTESDYWTDKKNMKVKNPPVMKWTNSGDKSFY</sequence>
<comment type="caution">
    <text evidence="2">The sequence shown here is derived from an EMBL/GenBank/DDBJ whole genome shotgun (WGS) entry which is preliminary data.</text>
</comment>
<organism evidence="2 3">
    <name type="scientific">Priestia koreensis</name>
    <dbReference type="NCBI Taxonomy" id="284581"/>
    <lineage>
        <taxon>Bacteria</taxon>
        <taxon>Bacillati</taxon>
        <taxon>Bacillota</taxon>
        <taxon>Bacilli</taxon>
        <taxon>Bacillales</taxon>
        <taxon>Bacillaceae</taxon>
        <taxon>Priestia</taxon>
    </lineage>
</organism>
<protein>
    <recommendedName>
        <fullName evidence="1">YvbJ-like NTF2-like domain-containing protein</fullName>
    </recommendedName>
</protein>
<reference evidence="3" key="1">
    <citation type="submission" date="2015-08" db="EMBL/GenBank/DDBJ databases">
        <title>Fjat-14210 dsm16467.</title>
        <authorList>
            <person name="Liu B."/>
            <person name="Wang J."/>
            <person name="Zhu Y."/>
            <person name="Liu G."/>
            <person name="Chen Q."/>
            <person name="Chen Z."/>
            <person name="Lan J."/>
            <person name="Che J."/>
            <person name="Ge C."/>
            <person name="Shi H."/>
            <person name="Pan Z."/>
            <person name="Liu X."/>
        </authorList>
    </citation>
    <scope>NUCLEOTIDE SEQUENCE [LARGE SCALE GENOMIC DNA]</scope>
    <source>
        <strain evidence="3">DSM 16467</strain>
    </source>
</reference>
<dbReference type="PATRIC" id="fig|284581.3.peg.1721"/>
<dbReference type="AlphaFoldDB" id="A0A0M0KNL2"/>
<accession>A0A0M0KNL2</accession>
<dbReference type="Proteomes" id="UP000037558">
    <property type="component" value="Unassembled WGS sequence"/>
</dbReference>
<evidence type="ECO:0000313" key="2">
    <source>
        <dbReference type="EMBL" id="KOO40400.1"/>
    </source>
</evidence>
<dbReference type="InterPro" id="IPR056902">
    <property type="entry name" value="NTF2_YvbJ"/>
</dbReference>